<sequence>MAAKLFSAYIEALENVHFFFIRSGQHDTYSTFRFANPVARLARHRRADTQPGAGPGGHGR</sequence>
<organism evidence="1 2">
    <name type="scientific">Pseudomonas putida ND6</name>
    <dbReference type="NCBI Taxonomy" id="231023"/>
    <lineage>
        <taxon>Bacteria</taxon>
        <taxon>Pseudomonadati</taxon>
        <taxon>Pseudomonadota</taxon>
        <taxon>Gammaproteobacteria</taxon>
        <taxon>Pseudomonadales</taxon>
        <taxon>Pseudomonadaceae</taxon>
        <taxon>Pseudomonas</taxon>
    </lineage>
</organism>
<dbReference type="KEGG" id="ppi:YSA_04848"/>
<dbReference type="Proteomes" id="UP000005268">
    <property type="component" value="Chromosome"/>
</dbReference>
<gene>
    <name evidence="1" type="ORF">YSA_04848</name>
</gene>
<dbReference type="AlphaFoldDB" id="I3UV73"/>
<dbReference type="HOGENOM" id="CLU_2938238_0_0_6"/>
<proteinExistence type="predicted"/>
<evidence type="ECO:0000313" key="2">
    <source>
        <dbReference type="Proteomes" id="UP000005268"/>
    </source>
</evidence>
<name>I3UV73_PSEPU</name>
<protein>
    <submittedName>
        <fullName evidence="1">Uncharacterized protein</fullName>
    </submittedName>
</protein>
<dbReference type="EMBL" id="CP003588">
    <property type="protein sequence ID" value="AFK69394.1"/>
    <property type="molecule type" value="Genomic_DNA"/>
</dbReference>
<reference evidence="1 2" key="1">
    <citation type="journal article" date="2012" name="J. Bacteriol.">
        <title>Complete Genome Sequence of the Naphthalene-Degrading Pseudomonas putida Strain ND6.</title>
        <authorList>
            <person name="Li S."/>
            <person name="Zhao H."/>
            <person name="Li Y."/>
            <person name="Niu S."/>
            <person name="Cai B."/>
        </authorList>
    </citation>
    <scope>NUCLEOTIDE SEQUENCE [LARGE SCALE GENOMIC DNA]</scope>
    <source>
        <strain evidence="1 2">ND6</strain>
    </source>
</reference>
<accession>I3UV73</accession>
<evidence type="ECO:0000313" key="1">
    <source>
        <dbReference type="EMBL" id="AFK69394.1"/>
    </source>
</evidence>